<protein>
    <submittedName>
        <fullName evidence="4">Uncharacterized protein</fullName>
    </submittedName>
</protein>
<keyword evidence="2" id="KW-0812">Transmembrane</keyword>
<name>A0AAN9G7C7_9CAEN</name>
<sequence length="622" mass="68607">MLGLVLVITAASITCVSSCTFTGKVDMTSDKLLVTCRCETSRHERLDRIVGISIFETYHQRSFLLARHSLRGQKKFPGNFLVESSQGWSDGIPVLSLSFNPRREYNFTCVVQHHDYDYGLADSAFELLYDPSEYLITHQKYPQMLIISIVTACSIIIVVTIIAIVIAKYRRPATPAPTDAVSLEVVNSLLTSPDVRSIRPVTPSPSREEYLPDGSYVSGTCVSCHSEASSLYDRVPPSPPDEDVTAHGENDAASDATRANNVMTSQRHLVAIQDVNRRLPPIPGDQHFPPPGNKTPRLTSPVNPQLTADVVVHPLPLSPPSLELTSLPIAPRLPVGEQPLPAVDGYIDMASAPSQDKEGYLTPVHRNVTDSPVGTKPNSRGEYAEGDQHRSQPTDPNYLTHMCEQKQDARGEYAEGGQHRSQPTDPNYLTHMCEQKQDASGEYAEGGQHRSQPTDPNYLTHMCEQKQDASGEYAEGGQHRSQPTDPNYLTHMCEQKQDASGEYAEGGQHRSQPTDPNYLTHMCEQKQDASGEYAEGGQHRSQPTDPNYLTPMCEQKQDARGEYAEGGQHRSQPTDPNYLTPLCEQKQDAKGEFGEGGTPVCNPTDPNDLTPASEQKQMFNLL</sequence>
<organism evidence="4 5">
    <name type="scientific">Littorina saxatilis</name>
    <dbReference type="NCBI Taxonomy" id="31220"/>
    <lineage>
        <taxon>Eukaryota</taxon>
        <taxon>Metazoa</taxon>
        <taxon>Spiralia</taxon>
        <taxon>Lophotrochozoa</taxon>
        <taxon>Mollusca</taxon>
        <taxon>Gastropoda</taxon>
        <taxon>Caenogastropoda</taxon>
        <taxon>Littorinimorpha</taxon>
        <taxon>Littorinoidea</taxon>
        <taxon>Littorinidae</taxon>
        <taxon>Littorina</taxon>
    </lineage>
</organism>
<feature type="compositionally biased region" description="Polar residues" evidence="1">
    <location>
        <begin position="369"/>
        <end position="378"/>
    </location>
</feature>
<dbReference type="AlphaFoldDB" id="A0AAN9G7C7"/>
<feature type="signal peptide" evidence="3">
    <location>
        <begin position="1"/>
        <end position="18"/>
    </location>
</feature>
<feature type="transmembrane region" description="Helical" evidence="2">
    <location>
        <begin position="144"/>
        <end position="167"/>
    </location>
</feature>
<dbReference type="Proteomes" id="UP001374579">
    <property type="component" value="Unassembled WGS sequence"/>
</dbReference>
<feature type="chain" id="PRO_5042898697" evidence="3">
    <location>
        <begin position="19"/>
        <end position="622"/>
    </location>
</feature>
<keyword evidence="3" id="KW-0732">Signal</keyword>
<evidence type="ECO:0000313" key="5">
    <source>
        <dbReference type="Proteomes" id="UP001374579"/>
    </source>
</evidence>
<feature type="region of interest" description="Disordered" evidence="1">
    <location>
        <begin position="439"/>
        <end position="458"/>
    </location>
</feature>
<feature type="region of interest" description="Disordered" evidence="1">
    <location>
        <begin position="469"/>
        <end position="488"/>
    </location>
</feature>
<feature type="region of interest" description="Disordered" evidence="1">
    <location>
        <begin position="279"/>
        <end position="299"/>
    </location>
</feature>
<reference evidence="4 5" key="1">
    <citation type="submission" date="2024-02" db="EMBL/GenBank/DDBJ databases">
        <title>Chromosome-scale genome assembly of the rough periwinkle Littorina saxatilis.</title>
        <authorList>
            <person name="De Jode A."/>
            <person name="Faria R."/>
            <person name="Formenti G."/>
            <person name="Sims Y."/>
            <person name="Smith T.P."/>
            <person name="Tracey A."/>
            <person name="Wood J.M.D."/>
            <person name="Zagrodzka Z.B."/>
            <person name="Johannesson K."/>
            <person name="Butlin R.K."/>
            <person name="Leder E.H."/>
        </authorList>
    </citation>
    <scope>NUCLEOTIDE SEQUENCE [LARGE SCALE GENOMIC DNA]</scope>
    <source>
        <strain evidence="4">Snail1</strain>
        <tissue evidence="4">Muscle</tissue>
    </source>
</reference>
<evidence type="ECO:0000256" key="2">
    <source>
        <dbReference type="SAM" id="Phobius"/>
    </source>
</evidence>
<feature type="region of interest" description="Disordered" evidence="1">
    <location>
        <begin position="354"/>
        <end position="398"/>
    </location>
</feature>
<evidence type="ECO:0000256" key="3">
    <source>
        <dbReference type="SAM" id="SignalP"/>
    </source>
</evidence>
<evidence type="ECO:0000313" key="4">
    <source>
        <dbReference type="EMBL" id="KAK7098253.1"/>
    </source>
</evidence>
<feature type="region of interest" description="Disordered" evidence="1">
    <location>
        <begin position="529"/>
        <end position="622"/>
    </location>
</feature>
<feature type="compositionally biased region" description="Polar residues" evidence="1">
    <location>
        <begin position="604"/>
        <end position="622"/>
    </location>
</feature>
<feature type="compositionally biased region" description="Pro residues" evidence="1">
    <location>
        <begin position="280"/>
        <end position="293"/>
    </location>
</feature>
<keyword evidence="5" id="KW-1185">Reference proteome</keyword>
<accession>A0AAN9G7C7</accession>
<dbReference type="EMBL" id="JBAMIC010000012">
    <property type="protein sequence ID" value="KAK7098253.1"/>
    <property type="molecule type" value="Genomic_DNA"/>
</dbReference>
<evidence type="ECO:0000256" key="1">
    <source>
        <dbReference type="SAM" id="MobiDB-lite"/>
    </source>
</evidence>
<keyword evidence="2" id="KW-1133">Transmembrane helix</keyword>
<feature type="compositionally biased region" description="Basic and acidic residues" evidence="1">
    <location>
        <begin position="382"/>
        <end position="392"/>
    </location>
</feature>
<keyword evidence="2" id="KW-0472">Membrane</keyword>
<comment type="caution">
    <text evidence="4">The sequence shown here is derived from an EMBL/GenBank/DDBJ whole genome shotgun (WGS) entry which is preliminary data.</text>
</comment>
<proteinExistence type="predicted"/>
<feature type="region of interest" description="Disordered" evidence="1">
    <location>
        <begin position="499"/>
        <end position="518"/>
    </location>
</feature>
<gene>
    <name evidence="4" type="ORF">V1264_002592</name>
</gene>